<organism evidence="2 3">
    <name type="scientific">Acaromyces ingoldii</name>
    <dbReference type="NCBI Taxonomy" id="215250"/>
    <lineage>
        <taxon>Eukaryota</taxon>
        <taxon>Fungi</taxon>
        <taxon>Dikarya</taxon>
        <taxon>Basidiomycota</taxon>
        <taxon>Ustilaginomycotina</taxon>
        <taxon>Exobasidiomycetes</taxon>
        <taxon>Exobasidiales</taxon>
        <taxon>Cryptobasidiaceae</taxon>
        <taxon>Acaromyces</taxon>
    </lineage>
</organism>
<name>A0A316YCR0_9BASI</name>
<gene>
    <name evidence="2" type="ORF">FA10DRAFT_198727</name>
</gene>
<protein>
    <submittedName>
        <fullName evidence="2">Uncharacterized protein</fullName>
    </submittedName>
</protein>
<evidence type="ECO:0000313" key="2">
    <source>
        <dbReference type="EMBL" id="PWN87257.1"/>
    </source>
</evidence>
<accession>A0A316YCR0</accession>
<sequence>MILDAWRMLHDDRCCRPLLLKRRGAPRALRTSTSSFPIDTKRLSMICSLYWAVLLISSALWSQCYVSGYINVTYPTSAAGW</sequence>
<keyword evidence="1" id="KW-0812">Transmembrane</keyword>
<evidence type="ECO:0000313" key="3">
    <source>
        <dbReference type="Proteomes" id="UP000245768"/>
    </source>
</evidence>
<dbReference type="AlphaFoldDB" id="A0A316YCR0"/>
<dbReference type="EMBL" id="KZ819641">
    <property type="protein sequence ID" value="PWN87257.1"/>
    <property type="molecule type" value="Genomic_DNA"/>
</dbReference>
<keyword evidence="3" id="KW-1185">Reference proteome</keyword>
<keyword evidence="1" id="KW-0472">Membrane</keyword>
<feature type="transmembrane region" description="Helical" evidence="1">
    <location>
        <begin position="43"/>
        <end position="61"/>
    </location>
</feature>
<dbReference type="GeneID" id="37040343"/>
<dbReference type="Proteomes" id="UP000245768">
    <property type="component" value="Unassembled WGS sequence"/>
</dbReference>
<dbReference type="RefSeq" id="XP_025374455.1">
    <property type="nucleotide sequence ID" value="XM_025518427.1"/>
</dbReference>
<keyword evidence="1" id="KW-1133">Transmembrane helix</keyword>
<reference evidence="2 3" key="1">
    <citation type="journal article" date="2018" name="Mol. Biol. Evol.">
        <title>Broad Genomic Sampling Reveals a Smut Pathogenic Ancestry of the Fungal Clade Ustilaginomycotina.</title>
        <authorList>
            <person name="Kijpornyongpan T."/>
            <person name="Mondo S.J."/>
            <person name="Barry K."/>
            <person name="Sandor L."/>
            <person name="Lee J."/>
            <person name="Lipzen A."/>
            <person name="Pangilinan J."/>
            <person name="LaButti K."/>
            <person name="Hainaut M."/>
            <person name="Henrissat B."/>
            <person name="Grigoriev I.V."/>
            <person name="Spatafora J.W."/>
            <person name="Aime M.C."/>
        </authorList>
    </citation>
    <scope>NUCLEOTIDE SEQUENCE [LARGE SCALE GENOMIC DNA]</scope>
    <source>
        <strain evidence="2 3">MCA 4198</strain>
    </source>
</reference>
<proteinExistence type="predicted"/>
<evidence type="ECO:0000256" key="1">
    <source>
        <dbReference type="SAM" id="Phobius"/>
    </source>
</evidence>
<dbReference type="InParanoid" id="A0A316YCR0"/>